<keyword evidence="3" id="KW-1185">Reference proteome</keyword>
<reference evidence="2 3" key="1">
    <citation type="submission" date="2020-11" db="EMBL/GenBank/DDBJ databases">
        <title>Erythrobacter sediminis sp. nov., a marine bacterium from a tidal flat of Garorim Bay.</title>
        <authorList>
            <person name="Kim D."/>
            <person name="Yoo Y."/>
            <person name="Kim J.-J."/>
        </authorList>
    </citation>
    <scope>NUCLEOTIDE SEQUENCE [LARGE SCALE GENOMIC DNA]</scope>
    <source>
        <strain evidence="2 3">JGD-13</strain>
    </source>
</reference>
<protein>
    <recommendedName>
        <fullName evidence="4">PepSY domain-containing protein</fullName>
    </recommendedName>
</protein>
<feature type="signal peptide" evidence="1">
    <location>
        <begin position="1"/>
        <end position="31"/>
    </location>
</feature>
<accession>A0ABS0N2S2</accession>
<proteinExistence type="predicted"/>
<dbReference type="Proteomes" id="UP000602442">
    <property type="component" value="Unassembled WGS sequence"/>
</dbReference>
<evidence type="ECO:0000313" key="3">
    <source>
        <dbReference type="Proteomes" id="UP000602442"/>
    </source>
</evidence>
<gene>
    <name evidence="2" type="ORF">I5L03_06425</name>
</gene>
<keyword evidence="1" id="KW-0732">Signal</keyword>
<name>A0ABS0N2S2_9SPHN</name>
<evidence type="ECO:0000256" key="1">
    <source>
        <dbReference type="SAM" id="SignalP"/>
    </source>
</evidence>
<evidence type="ECO:0008006" key="4">
    <source>
        <dbReference type="Google" id="ProtNLM"/>
    </source>
</evidence>
<dbReference type="RefSeq" id="WP_197920928.1">
    <property type="nucleotide sequence ID" value="NZ_CAWPTA010000007.1"/>
</dbReference>
<feature type="chain" id="PRO_5046075669" description="PepSY domain-containing protein" evidence="1">
    <location>
        <begin position="32"/>
        <end position="200"/>
    </location>
</feature>
<dbReference type="EMBL" id="JAEANY010000002">
    <property type="protein sequence ID" value="MBH5322218.1"/>
    <property type="molecule type" value="Genomic_DNA"/>
</dbReference>
<comment type="caution">
    <text evidence="2">The sequence shown here is derived from an EMBL/GenBank/DDBJ whole genome shotgun (WGS) entry which is preliminary data.</text>
</comment>
<organism evidence="2 3">
    <name type="scientific">Aurantiacibacter sediminis</name>
    <dbReference type="NCBI Taxonomy" id="2793064"/>
    <lineage>
        <taxon>Bacteria</taxon>
        <taxon>Pseudomonadati</taxon>
        <taxon>Pseudomonadota</taxon>
        <taxon>Alphaproteobacteria</taxon>
        <taxon>Sphingomonadales</taxon>
        <taxon>Erythrobacteraceae</taxon>
        <taxon>Aurantiacibacter</taxon>
    </lineage>
</organism>
<sequence length="200" mass="22989">MKTLTKALAKGTFATVAAGAMAVSAAAPASAQDRYRDRDDDGISAGEVIAGAVILGGLAAIIASGDDDDRYDYRDRRYRDRDYRGDYRDRRYRDRRYRNGYDGYGPRSSRRAVEQCVRAAERAAQRWTGSRAEVYEIRDVDRERRGYEIEGRIAVQEYRGGRYRDYRRGYRNNGWDTGRFECDYRRGRVVDIDFSGIRGL</sequence>
<evidence type="ECO:0000313" key="2">
    <source>
        <dbReference type="EMBL" id="MBH5322218.1"/>
    </source>
</evidence>